<evidence type="ECO:0000313" key="2">
    <source>
        <dbReference type="EMBL" id="AFM04502.1"/>
    </source>
</evidence>
<dbReference type="InterPro" id="IPR025515">
    <property type="entry name" value="DUF4403"/>
</dbReference>
<dbReference type="Proteomes" id="UP000006054">
    <property type="component" value="Chromosome"/>
</dbReference>
<evidence type="ECO:0000256" key="1">
    <source>
        <dbReference type="SAM" id="SignalP"/>
    </source>
</evidence>
<dbReference type="eggNOG" id="ENOG502ZAFW">
    <property type="taxonomic scope" value="Bacteria"/>
</dbReference>
<feature type="chain" id="PRO_5003685409" description="DUF4403 family protein" evidence="1">
    <location>
        <begin position="33"/>
        <end position="488"/>
    </location>
</feature>
<dbReference type="KEGG" id="fli:Fleli_2120"/>
<feature type="signal peptide" evidence="1">
    <location>
        <begin position="1"/>
        <end position="32"/>
    </location>
</feature>
<dbReference type="HOGENOM" id="CLU_047106_0_0_10"/>
<reference evidence="3" key="1">
    <citation type="submission" date="2012-06" db="EMBL/GenBank/DDBJ databases">
        <title>The complete genome of Flexibacter litoralis DSM 6794.</title>
        <authorList>
            <person name="Lucas S."/>
            <person name="Copeland A."/>
            <person name="Lapidus A."/>
            <person name="Glavina del Rio T."/>
            <person name="Dalin E."/>
            <person name="Tice H."/>
            <person name="Bruce D."/>
            <person name="Goodwin L."/>
            <person name="Pitluck S."/>
            <person name="Peters L."/>
            <person name="Ovchinnikova G."/>
            <person name="Lu M."/>
            <person name="Kyrpides N."/>
            <person name="Mavromatis K."/>
            <person name="Ivanova N."/>
            <person name="Brettin T."/>
            <person name="Detter J.C."/>
            <person name="Han C."/>
            <person name="Larimer F."/>
            <person name="Land M."/>
            <person name="Hauser L."/>
            <person name="Markowitz V."/>
            <person name="Cheng J.-F."/>
            <person name="Hugenholtz P."/>
            <person name="Woyke T."/>
            <person name="Wu D."/>
            <person name="Spring S."/>
            <person name="Lang E."/>
            <person name="Kopitz M."/>
            <person name="Brambilla E."/>
            <person name="Klenk H.-P."/>
            <person name="Eisen J.A."/>
        </authorList>
    </citation>
    <scope>NUCLEOTIDE SEQUENCE [LARGE SCALE GENOMIC DNA]</scope>
    <source>
        <strain evidence="3">ATCC 23117 / DSM 6794 / NBRC 15988 / NCIMB 1366 / Sio-4</strain>
    </source>
</reference>
<dbReference type="STRING" id="880071.Fleli_2120"/>
<dbReference type="AlphaFoldDB" id="I4AKL7"/>
<protein>
    <recommendedName>
        <fullName evidence="4">DUF4403 family protein</fullName>
    </recommendedName>
</protein>
<gene>
    <name evidence="2" type="ordered locus">Fleli_2120</name>
</gene>
<dbReference type="PROSITE" id="PS51257">
    <property type="entry name" value="PROKAR_LIPOPROTEIN"/>
    <property type="match status" value="1"/>
</dbReference>
<dbReference type="OrthoDB" id="9774949at2"/>
<keyword evidence="1" id="KW-0732">Signal</keyword>
<dbReference type="Pfam" id="PF14356">
    <property type="entry name" value="DUF4403"/>
    <property type="match status" value="1"/>
</dbReference>
<dbReference type="EMBL" id="CP003345">
    <property type="protein sequence ID" value="AFM04502.1"/>
    <property type="molecule type" value="Genomic_DNA"/>
</dbReference>
<organism evidence="2 3">
    <name type="scientific">Bernardetia litoralis (strain ATCC 23117 / DSM 6794 / NBRC 15988 / NCIMB 1366 / Fx l1 / Sio-4)</name>
    <name type="common">Flexibacter litoralis</name>
    <dbReference type="NCBI Taxonomy" id="880071"/>
    <lineage>
        <taxon>Bacteria</taxon>
        <taxon>Pseudomonadati</taxon>
        <taxon>Bacteroidota</taxon>
        <taxon>Cytophagia</taxon>
        <taxon>Cytophagales</taxon>
        <taxon>Bernardetiaceae</taxon>
        <taxon>Bernardetia</taxon>
    </lineage>
</organism>
<evidence type="ECO:0008006" key="4">
    <source>
        <dbReference type="Google" id="ProtNLM"/>
    </source>
</evidence>
<keyword evidence="3" id="KW-1185">Reference proteome</keyword>
<evidence type="ECO:0000313" key="3">
    <source>
        <dbReference type="Proteomes" id="UP000006054"/>
    </source>
</evidence>
<sequence length="488" mass="56324" precursor="true">MKFRFYFLAKKQSQCSLWTLFLILTLSFISSCRDTTESTAPEILPFDETIAHQVSFLEVPIAFKVDQIEQKINEAIKGTLYADQSFEDKKSDGIKIRIRKVEDIQISVRDNFMYYSVPLHIWASKRILKVTLFGKKKETTKEIDFSLRLQFRSEIKLNKNWKLETKTSYTGIEWIKKPKIKVLGINFDLAGLLETQLIQKKDDLERVIDKAASNLKVIEKEVSKIWTKIQEPILIEKKVTNGTWLLAEPIQIEASKIEGKNNQLFITTRLKTLLRTIVAKKQGEKPKITFKKLPLLKQNNALSYQNNNFELHLKGELPYIAVNDLLDKKIKDTVLVIPNTDYKIKITDAEVFGSGKKLFMKLDLEGDLNSTIYLSGTPRFDSLDTSLHFDNFDYDLQSEEYLLSAADWMLKSTVKEEIQKLLILPLDDYVKKLPDIIQTALSKGKTAKAALFDLRDFELSPRFIQIDKDHVRIYVKATGKVGIEIIKL</sequence>
<proteinExistence type="predicted"/>
<accession>I4AKL7</accession>
<name>I4AKL7_BERLS</name>